<keyword evidence="4" id="KW-1185">Reference proteome</keyword>
<evidence type="ECO:0000313" key="4">
    <source>
        <dbReference type="Proteomes" id="UP000729402"/>
    </source>
</evidence>
<protein>
    <recommendedName>
        <fullName evidence="2">Survival protein SurE-like phosphatase/nucleotidase domain-containing protein</fullName>
    </recommendedName>
</protein>
<evidence type="ECO:0000259" key="2">
    <source>
        <dbReference type="Pfam" id="PF01975"/>
    </source>
</evidence>
<dbReference type="PANTHER" id="PTHR30457:SF5">
    <property type="entry name" value="OS01G0709400 PROTEIN"/>
    <property type="match status" value="1"/>
</dbReference>
<evidence type="ECO:0000256" key="1">
    <source>
        <dbReference type="SAM" id="MobiDB-lite"/>
    </source>
</evidence>
<dbReference type="InterPro" id="IPR030048">
    <property type="entry name" value="SurE"/>
</dbReference>
<dbReference type="Pfam" id="PF01975">
    <property type="entry name" value="SurE"/>
    <property type="match status" value="1"/>
</dbReference>
<dbReference type="GO" id="GO:0008252">
    <property type="term" value="F:nucleotidase activity"/>
    <property type="evidence" value="ECO:0007669"/>
    <property type="project" value="InterPro"/>
</dbReference>
<name>A0A8J5RVN9_ZIZPA</name>
<dbReference type="Proteomes" id="UP000729402">
    <property type="component" value="Unassembled WGS sequence"/>
</dbReference>
<proteinExistence type="predicted"/>
<sequence length="395" mass="41112">MAASSGDDAPRPNPLPSALVSNLHSVLAARRPQPAEEAGATADETSAPEAGSLGAPVDDEAPAKPAVLLTCAGGLRSAGLAALVDALVAGGRCDVYVCAPESDKPACGHSITIRETVAATSVDFTGAKAFEISGTPVDCISLALSGRLFSWSAPALVISGINTGPNCGYEMFHSSAIAAAREALLYDVPSIAVSLNWKKDESKDRDFKAAAEVCLPLIHAALEDIEKGTFLRGCLLNIAVPSSPTANKGFKLTKQSVHFPAQSWQGVSTSRSAPATHFMGMHQSLGIQLAQLGKDASAAGAARRSNAQRKAVEVESVAATGKPEVREIVKKFFRAELIEMRHEGLDEDIDLRALENGFISVTPLNVHGQPETGAAASDWLSVAVGLNKAKEDSQV</sequence>
<accession>A0A8J5RVN9</accession>
<feature type="domain" description="Survival protein SurE-like phosphatase/nucleotidase" evidence="2">
    <location>
        <begin position="67"/>
        <end position="257"/>
    </location>
</feature>
<gene>
    <name evidence="3" type="ORF">GUJ93_ZPchr0001g31588</name>
</gene>
<evidence type="ECO:0000313" key="3">
    <source>
        <dbReference type="EMBL" id="KAG8055672.1"/>
    </source>
</evidence>
<reference evidence="3" key="1">
    <citation type="journal article" date="2021" name="bioRxiv">
        <title>Whole Genome Assembly and Annotation of Northern Wild Rice, Zizania palustris L., Supports a Whole Genome Duplication in the Zizania Genus.</title>
        <authorList>
            <person name="Haas M."/>
            <person name="Kono T."/>
            <person name="Macchietto M."/>
            <person name="Millas R."/>
            <person name="McGilp L."/>
            <person name="Shao M."/>
            <person name="Duquette J."/>
            <person name="Hirsch C.N."/>
            <person name="Kimball J."/>
        </authorList>
    </citation>
    <scope>NUCLEOTIDE SEQUENCE</scope>
    <source>
        <tissue evidence="3">Fresh leaf tissue</tissue>
    </source>
</reference>
<reference evidence="3" key="2">
    <citation type="submission" date="2021-02" db="EMBL/GenBank/DDBJ databases">
        <authorList>
            <person name="Kimball J.A."/>
            <person name="Haas M.W."/>
            <person name="Macchietto M."/>
            <person name="Kono T."/>
            <person name="Duquette J."/>
            <person name="Shao M."/>
        </authorList>
    </citation>
    <scope>NUCLEOTIDE SEQUENCE</scope>
    <source>
        <tissue evidence="3">Fresh leaf tissue</tissue>
    </source>
</reference>
<dbReference type="InterPro" id="IPR002828">
    <property type="entry name" value="SurE-like_Pase/nucleotidase"/>
</dbReference>
<feature type="region of interest" description="Disordered" evidence="1">
    <location>
        <begin position="1"/>
        <end position="59"/>
    </location>
</feature>
<organism evidence="3 4">
    <name type="scientific">Zizania palustris</name>
    <name type="common">Northern wild rice</name>
    <dbReference type="NCBI Taxonomy" id="103762"/>
    <lineage>
        <taxon>Eukaryota</taxon>
        <taxon>Viridiplantae</taxon>
        <taxon>Streptophyta</taxon>
        <taxon>Embryophyta</taxon>
        <taxon>Tracheophyta</taxon>
        <taxon>Spermatophyta</taxon>
        <taxon>Magnoliopsida</taxon>
        <taxon>Liliopsida</taxon>
        <taxon>Poales</taxon>
        <taxon>Poaceae</taxon>
        <taxon>BOP clade</taxon>
        <taxon>Oryzoideae</taxon>
        <taxon>Oryzeae</taxon>
        <taxon>Zizaniinae</taxon>
        <taxon>Zizania</taxon>
    </lineage>
</organism>
<dbReference type="OrthoDB" id="202825at2759"/>
<dbReference type="EMBL" id="JAAALK010000288">
    <property type="protein sequence ID" value="KAG8055672.1"/>
    <property type="molecule type" value="Genomic_DNA"/>
</dbReference>
<comment type="caution">
    <text evidence="3">The sequence shown here is derived from an EMBL/GenBank/DDBJ whole genome shotgun (WGS) entry which is preliminary data.</text>
</comment>
<dbReference type="AlphaFoldDB" id="A0A8J5RVN9"/>
<dbReference type="PANTHER" id="PTHR30457">
    <property type="entry name" value="5'-NUCLEOTIDASE SURE"/>
    <property type="match status" value="1"/>
</dbReference>